<feature type="transmembrane region" description="Helical" evidence="1">
    <location>
        <begin position="12"/>
        <end position="30"/>
    </location>
</feature>
<protein>
    <submittedName>
        <fullName evidence="2">Uncharacterized protein</fullName>
    </submittedName>
</protein>
<evidence type="ECO:0000313" key="3">
    <source>
        <dbReference type="Proteomes" id="UP000545286"/>
    </source>
</evidence>
<evidence type="ECO:0000313" key="2">
    <source>
        <dbReference type="EMBL" id="MBB2957290.1"/>
    </source>
</evidence>
<dbReference type="Proteomes" id="UP000545286">
    <property type="component" value="Unassembled WGS sequence"/>
</dbReference>
<keyword evidence="1" id="KW-0472">Membrane</keyword>
<proteinExistence type="predicted"/>
<dbReference type="AlphaFoldDB" id="A0A7W4YFX1"/>
<keyword evidence="3" id="KW-1185">Reference proteome</keyword>
<evidence type="ECO:0000256" key="1">
    <source>
        <dbReference type="SAM" id="Phobius"/>
    </source>
</evidence>
<keyword evidence="1" id="KW-1133">Transmembrane helix</keyword>
<sequence>MSTSEQRRASLAGPIGLGVGLIIMGTAYLLDRLGILPMDWGLL</sequence>
<organism evidence="2 3">
    <name type="scientific">Pseudoclavibacter helvolus</name>
    <dbReference type="NCBI Taxonomy" id="255205"/>
    <lineage>
        <taxon>Bacteria</taxon>
        <taxon>Bacillati</taxon>
        <taxon>Actinomycetota</taxon>
        <taxon>Actinomycetes</taxon>
        <taxon>Micrococcales</taxon>
        <taxon>Microbacteriaceae</taxon>
        <taxon>Pseudoclavibacter</taxon>
    </lineage>
</organism>
<reference evidence="2 3" key="1">
    <citation type="submission" date="2020-08" db="EMBL/GenBank/DDBJ databases">
        <title>Sequencing the genomes of 1000 actinobacteria strains.</title>
        <authorList>
            <person name="Klenk H.-P."/>
        </authorList>
    </citation>
    <scope>NUCLEOTIDE SEQUENCE [LARGE SCALE GENOMIC DNA]</scope>
    <source>
        <strain evidence="2 3">DSM 20419</strain>
    </source>
</reference>
<name>A0A7W4YFX1_9MICO</name>
<comment type="caution">
    <text evidence="2">The sequence shown here is derived from an EMBL/GenBank/DDBJ whole genome shotgun (WGS) entry which is preliminary data.</text>
</comment>
<dbReference type="EMBL" id="JACHWJ010000001">
    <property type="protein sequence ID" value="MBB2957290.1"/>
    <property type="molecule type" value="Genomic_DNA"/>
</dbReference>
<keyword evidence="1" id="KW-0812">Transmembrane</keyword>
<gene>
    <name evidence="2" type="ORF">FHX72_001402</name>
</gene>
<accession>A0A7W4YFX1</accession>
<dbReference type="RefSeq" id="WP_268873992.1">
    <property type="nucleotide sequence ID" value="NZ_CZJS01000089.1"/>
</dbReference>